<dbReference type="Gene3D" id="3.40.30.10">
    <property type="entry name" value="Glutaredoxin"/>
    <property type="match status" value="1"/>
</dbReference>
<feature type="compositionally biased region" description="Basic and acidic residues" evidence="1">
    <location>
        <begin position="276"/>
        <end position="286"/>
    </location>
</feature>
<evidence type="ECO:0000313" key="4">
    <source>
        <dbReference type="Proteomes" id="UP000570595"/>
    </source>
</evidence>
<evidence type="ECO:0000259" key="2">
    <source>
        <dbReference type="SMART" id="SM00594"/>
    </source>
</evidence>
<proteinExistence type="predicted"/>
<dbReference type="InterPro" id="IPR050730">
    <property type="entry name" value="UBX_domain-protein"/>
</dbReference>
<dbReference type="OrthoDB" id="270602at2759"/>
<dbReference type="AlphaFoldDB" id="A0A7J6M976"/>
<dbReference type="GO" id="GO:0043130">
    <property type="term" value="F:ubiquitin binding"/>
    <property type="evidence" value="ECO:0007669"/>
    <property type="project" value="TreeGrafter"/>
</dbReference>
<evidence type="ECO:0000256" key="1">
    <source>
        <dbReference type="SAM" id="MobiDB-lite"/>
    </source>
</evidence>
<dbReference type="Gene3D" id="1.10.8.10">
    <property type="entry name" value="DNA helicase RuvA subunit, C-terminal domain"/>
    <property type="match status" value="1"/>
</dbReference>
<dbReference type="SUPFAM" id="SSF52833">
    <property type="entry name" value="Thioredoxin-like"/>
    <property type="match status" value="1"/>
</dbReference>
<organism evidence="3 4">
    <name type="scientific">Perkinsus olseni</name>
    <name type="common">Perkinsus atlanticus</name>
    <dbReference type="NCBI Taxonomy" id="32597"/>
    <lineage>
        <taxon>Eukaryota</taxon>
        <taxon>Sar</taxon>
        <taxon>Alveolata</taxon>
        <taxon>Perkinsozoa</taxon>
        <taxon>Perkinsea</taxon>
        <taxon>Perkinsida</taxon>
        <taxon>Perkinsidae</taxon>
        <taxon>Perkinsus</taxon>
    </lineage>
</organism>
<dbReference type="InterPro" id="IPR006577">
    <property type="entry name" value="UAS"/>
</dbReference>
<dbReference type="Pfam" id="PF14555">
    <property type="entry name" value="UBA_4"/>
    <property type="match status" value="1"/>
</dbReference>
<reference evidence="3 4" key="1">
    <citation type="submission" date="2020-04" db="EMBL/GenBank/DDBJ databases">
        <title>Perkinsus olseni comparative genomics.</title>
        <authorList>
            <person name="Bogema D.R."/>
        </authorList>
    </citation>
    <scope>NUCLEOTIDE SEQUENCE [LARGE SCALE GENOMIC DNA]</scope>
    <source>
        <strain evidence="3">ATCC PRA-179</strain>
    </source>
</reference>
<dbReference type="GO" id="GO:0043161">
    <property type="term" value="P:proteasome-mediated ubiquitin-dependent protein catabolic process"/>
    <property type="evidence" value="ECO:0007669"/>
    <property type="project" value="TreeGrafter"/>
</dbReference>
<feature type="region of interest" description="Disordered" evidence="1">
    <location>
        <begin position="79"/>
        <end position="117"/>
    </location>
</feature>
<feature type="compositionally biased region" description="Polar residues" evidence="1">
    <location>
        <begin position="81"/>
        <end position="95"/>
    </location>
</feature>
<protein>
    <submittedName>
        <fullName evidence="3">UBX domain-containing protein 7</fullName>
    </submittedName>
</protein>
<dbReference type="PANTHER" id="PTHR23322">
    <property type="entry name" value="FAS-ASSOCIATED PROTEIN"/>
    <property type="match status" value="1"/>
</dbReference>
<comment type="caution">
    <text evidence="3">The sequence shown here is derived from an EMBL/GenBank/DDBJ whole genome shotgun (WGS) entry which is preliminary data.</text>
</comment>
<dbReference type="InterPro" id="IPR036249">
    <property type="entry name" value="Thioredoxin-like_sf"/>
</dbReference>
<evidence type="ECO:0000313" key="3">
    <source>
        <dbReference type="EMBL" id="KAF4668122.1"/>
    </source>
</evidence>
<sequence length="430" mass="46605">MSTGHDSSGPAAVDDSVASFMGLTGCPTAAEAKQYIEMAGGNLDRAASLYFDVGVGGAAVPEENVRAAIPAFRDTLLASPAESQPGSRGSQNRNISYVRMGSPSGQGGSSNDDDTHMSDAAAEDEEFYFDDEEEQDEQESSAANQGEKAFMDLFNLPKGLSSPLPFAEVIAKARNDKRWLIVNIQDNQNFASHSLNRDIWKQSMVQDLLKTGFVLWQRSKEEPEAVQYLNYYCKDDQSSLPLIHVLDPRTGRKCEQWDVARFSKDPVEALQKMTDFTDRYDFDKPPPSRRHHRHSGAASSQPSSSSPSSPPSSDAPLDGGLPTASAVEVPPMPSLPAEGDKDVVKIGIRMSNGERKKAVLGKEQSLEDLLALVANWEGVSLSAFDLKELMPPPGRSVKEMLKRENATVGNSGVNGCMLTVVSTESKKADD</sequence>
<dbReference type="PANTHER" id="PTHR23322:SF6">
    <property type="entry name" value="UBX DOMAIN-CONTAINING PROTEIN 7"/>
    <property type="match status" value="1"/>
</dbReference>
<name>A0A7J6M976_PEROL</name>
<dbReference type="CDD" id="cd02958">
    <property type="entry name" value="UAS"/>
    <property type="match status" value="1"/>
</dbReference>
<dbReference type="GO" id="GO:0005634">
    <property type="term" value="C:nucleus"/>
    <property type="evidence" value="ECO:0007669"/>
    <property type="project" value="TreeGrafter"/>
</dbReference>
<feature type="domain" description="UAS" evidence="2">
    <location>
        <begin position="149"/>
        <end position="274"/>
    </location>
</feature>
<dbReference type="Proteomes" id="UP000570595">
    <property type="component" value="Unassembled WGS sequence"/>
</dbReference>
<dbReference type="Pfam" id="PF13899">
    <property type="entry name" value="Thioredoxin_7"/>
    <property type="match status" value="1"/>
</dbReference>
<feature type="region of interest" description="Disordered" evidence="1">
    <location>
        <begin position="276"/>
        <end position="340"/>
    </location>
</feature>
<dbReference type="SMART" id="SM00594">
    <property type="entry name" value="UAS"/>
    <property type="match status" value="1"/>
</dbReference>
<accession>A0A7J6M976</accession>
<dbReference type="EMBL" id="JABAHT010000042">
    <property type="protein sequence ID" value="KAF4668122.1"/>
    <property type="molecule type" value="Genomic_DNA"/>
</dbReference>
<gene>
    <name evidence="3" type="primary">UBXN7</name>
    <name evidence="3" type="ORF">FOZ61_007090</name>
</gene>